<sequence>MNYRAYASIYHAAGQATFGATLAHTILDHFPRPQRVLDLACGTGAAALVFAAGGATVVGVDRSPDMLRIAQSQAMQRGLAVEWIEADIRSLPSDSRLAPASFDLCTCLFDSLNQLLDDTDLATVCRQAGTLLRPGGHFIFDLNTPAGLRSWQEYDQVTFDGRDLIVINRLTFDPAQQRAYGRIVWFRREGQRWWRGEETHCERPWEEGEIAAALDAGGLVLVDRLTPQWLPATTDEPRIVYVATRPVG</sequence>
<dbReference type="EMBL" id="CP000909">
    <property type="protein sequence ID" value="ABY34280.1"/>
    <property type="molecule type" value="Genomic_DNA"/>
</dbReference>
<dbReference type="GO" id="GO:0032259">
    <property type="term" value="P:methylation"/>
    <property type="evidence" value="ECO:0007669"/>
    <property type="project" value="UniProtKB-KW"/>
</dbReference>
<dbReference type="HOGENOM" id="CLU_069129_5_0_0"/>
<dbReference type="AlphaFoldDB" id="A9WII0"/>
<reference evidence="3" key="1">
    <citation type="journal article" date="2011" name="BMC Genomics">
        <title>Complete genome sequence of the filamentous anoxygenic phototrophic bacterium Chloroflexus aurantiacus.</title>
        <authorList>
            <person name="Tang K.H."/>
            <person name="Barry K."/>
            <person name="Chertkov O."/>
            <person name="Dalin E."/>
            <person name="Han C.S."/>
            <person name="Hauser L.J."/>
            <person name="Honchak B.M."/>
            <person name="Karbach L.E."/>
            <person name="Land M.L."/>
            <person name="Lapidus A."/>
            <person name="Larimer F.W."/>
            <person name="Mikhailova N."/>
            <person name="Pitluck S."/>
            <person name="Pierson B.K."/>
            <person name="Blankenship R.E."/>
        </authorList>
    </citation>
    <scope>NUCLEOTIDE SEQUENCE [LARGE SCALE GENOMIC DNA]</scope>
    <source>
        <strain evidence="3">ATCC 29366 / DSM 635 / J-10-fl</strain>
    </source>
</reference>
<accession>A9WII0</accession>
<dbReference type="PANTHER" id="PTHR42912:SF93">
    <property type="entry name" value="N6-ADENOSINE-METHYLTRANSFERASE TMT1A"/>
    <property type="match status" value="1"/>
</dbReference>
<dbReference type="SUPFAM" id="SSF53335">
    <property type="entry name" value="S-adenosyl-L-methionine-dependent methyltransferases"/>
    <property type="match status" value="1"/>
</dbReference>
<dbReference type="PATRIC" id="fig|324602.8.peg.1194"/>
<dbReference type="GO" id="GO:0008168">
    <property type="term" value="F:methyltransferase activity"/>
    <property type="evidence" value="ECO:0000318"/>
    <property type="project" value="GO_Central"/>
</dbReference>
<name>A9WII0_CHLAA</name>
<evidence type="ECO:0000313" key="3">
    <source>
        <dbReference type="Proteomes" id="UP000002008"/>
    </source>
</evidence>
<dbReference type="STRING" id="324602.Caur_1048"/>
<gene>
    <name evidence="2" type="ordered locus">Caur_1048</name>
</gene>
<evidence type="ECO:0000313" key="2">
    <source>
        <dbReference type="EMBL" id="ABY34280.1"/>
    </source>
</evidence>
<evidence type="ECO:0000259" key="1">
    <source>
        <dbReference type="Pfam" id="PF13649"/>
    </source>
</evidence>
<dbReference type="InterPro" id="IPR041698">
    <property type="entry name" value="Methyltransf_25"/>
</dbReference>
<dbReference type="Gene3D" id="3.40.50.150">
    <property type="entry name" value="Vaccinia Virus protein VP39"/>
    <property type="match status" value="1"/>
</dbReference>
<proteinExistence type="predicted"/>
<dbReference type="Proteomes" id="UP000002008">
    <property type="component" value="Chromosome"/>
</dbReference>
<dbReference type="InParanoid" id="A9WII0"/>
<dbReference type="eggNOG" id="COG2227">
    <property type="taxonomic scope" value="Bacteria"/>
</dbReference>
<dbReference type="Pfam" id="PF13649">
    <property type="entry name" value="Methyltransf_25"/>
    <property type="match status" value="1"/>
</dbReference>
<protein>
    <submittedName>
        <fullName evidence="2">Methyltransferase type 11</fullName>
    </submittedName>
</protein>
<dbReference type="EnsemblBacteria" id="ABY34280">
    <property type="protein sequence ID" value="ABY34280"/>
    <property type="gene ID" value="Caur_1048"/>
</dbReference>
<keyword evidence="2" id="KW-0808">Transferase</keyword>
<dbReference type="InterPro" id="IPR050508">
    <property type="entry name" value="Methyltransf_Superfamily"/>
</dbReference>
<keyword evidence="2" id="KW-0489">Methyltransferase</keyword>
<dbReference type="CDD" id="cd02440">
    <property type="entry name" value="AdoMet_MTases"/>
    <property type="match status" value="1"/>
</dbReference>
<keyword evidence="3" id="KW-1185">Reference proteome</keyword>
<dbReference type="KEGG" id="cau:Caur_1048"/>
<dbReference type="Gene3D" id="2.20.25.110">
    <property type="entry name" value="S-adenosyl-L-methionine-dependent methyltransferases"/>
    <property type="match status" value="1"/>
</dbReference>
<feature type="domain" description="Methyltransferase" evidence="1">
    <location>
        <begin position="36"/>
        <end position="136"/>
    </location>
</feature>
<dbReference type="PANTHER" id="PTHR42912">
    <property type="entry name" value="METHYLTRANSFERASE"/>
    <property type="match status" value="1"/>
</dbReference>
<dbReference type="InterPro" id="IPR029063">
    <property type="entry name" value="SAM-dependent_MTases_sf"/>
</dbReference>
<organism evidence="2 3">
    <name type="scientific">Chloroflexus aurantiacus (strain ATCC 29366 / DSM 635 / J-10-fl)</name>
    <dbReference type="NCBI Taxonomy" id="324602"/>
    <lineage>
        <taxon>Bacteria</taxon>
        <taxon>Bacillati</taxon>
        <taxon>Chloroflexota</taxon>
        <taxon>Chloroflexia</taxon>
        <taxon>Chloroflexales</taxon>
        <taxon>Chloroflexineae</taxon>
        <taxon>Chloroflexaceae</taxon>
        <taxon>Chloroflexus</taxon>
    </lineage>
</organism>